<dbReference type="Pfam" id="PF02219">
    <property type="entry name" value="MTHFR"/>
    <property type="match status" value="1"/>
</dbReference>
<proteinExistence type="inferred from homology"/>
<evidence type="ECO:0000256" key="3">
    <source>
        <dbReference type="ARBA" id="ARBA00022630"/>
    </source>
</evidence>
<dbReference type="InterPro" id="IPR029041">
    <property type="entry name" value="FAD-linked_oxidoreductase-like"/>
</dbReference>
<keyword evidence="8" id="KW-1185">Reference proteome</keyword>
<comment type="pathway">
    <text evidence="2 6">One-carbon metabolism; tetrahydrofolate interconversion.</text>
</comment>
<dbReference type="SUPFAM" id="SSF51730">
    <property type="entry name" value="FAD-linked oxidoreductase"/>
    <property type="match status" value="1"/>
</dbReference>
<keyword evidence="3 6" id="KW-0285">Flavoprotein</keyword>
<name>A0A6G5QJG8_9BACT</name>
<evidence type="ECO:0000256" key="5">
    <source>
        <dbReference type="ARBA" id="ARBA00023002"/>
    </source>
</evidence>
<evidence type="ECO:0000256" key="6">
    <source>
        <dbReference type="RuleBase" id="RU003862"/>
    </source>
</evidence>
<sequence>MLKGNLKNNKAGILLYGLTPPKSEFDEQKLREISSRWTERINSVNADGLVLYEIQDESARMGERTFEFSDTLSPNNYYNDYLNVKTPSIFYNVANKYDEQKFREILAHQSANLSVFVGAASSKIEPKMSLNRAYEIARDEFKNLCVGGICIAERHAKKGDEEQRMAHKVSLGAKFFISQAVFDLPLAKELLNAVARANLNVPIIFTFTTCGTPKTLEFIKWLGINVPQNVEERLLKSSDILAESSKICVENFAQLYLLGQNLGVSVGANIESVMAKRAEIEASLSLVKEFRGVL</sequence>
<dbReference type="GO" id="GO:0035999">
    <property type="term" value="P:tetrahydrofolate interconversion"/>
    <property type="evidence" value="ECO:0007669"/>
    <property type="project" value="UniProtKB-UniPathway"/>
</dbReference>
<dbReference type="GO" id="GO:0006555">
    <property type="term" value="P:methionine metabolic process"/>
    <property type="evidence" value="ECO:0007669"/>
    <property type="project" value="InterPro"/>
</dbReference>
<dbReference type="GO" id="GO:0004489">
    <property type="term" value="F:methylenetetrahydrofolate reductase [NAD(P)H] activity"/>
    <property type="evidence" value="ECO:0007669"/>
    <property type="project" value="InterPro"/>
</dbReference>
<dbReference type="InterPro" id="IPR003171">
    <property type="entry name" value="Mehydrof_redctse-like"/>
</dbReference>
<dbReference type="AlphaFoldDB" id="A0A6G5QJG8"/>
<reference evidence="7 8" key="1">
    <citation type="submission" date="2016-07" db="EMBL/GenBank/DDBJ databases">
        <title>Comparative genomics of the Campylobacter concisus group.</title>
        <authorList>
            <person name="Miller W.G."/>
            <person name="Yee E."/>
            <person name="Chapman M.H."/>
            <person name="Huynh S."/>
            <person name="Bono J.L."/>
            <person name="On S.L.W."/>
            <person name="StLeger J."/>
            <person name="Foster G."/>
            <person name="Parker C.T."/>
        </authorList>
    </citation>
    <scope>NUCLEOTIDE SEQUENCE [LARGE SCALE GENOMIC DNA]</scope>
    <source>
        <strain evidence="7 8">CCUG 21559</strain>
    </source>
</reference>
<evidence type="ECO:0000256" key="4">
    <source>
        <dbReference type="ARBA" id="ARBA00022827"/>
    </source>
</evidence>
<keyword evidence="4 6" id="KW-0274">FAD</keyword>
<evidence type="ECO:0000256" key="2">
    <source>
        <dbReference type="ARBA" id="ARBA00004777"/>
    </source>
</evidence>
<dbReference type="UniPathway" id="UPA00193"/>
<protein>
    <recommendedName>
        <fullName evidence="6">Methylenetetrahydrofolate reductase</fullName>
    </recommendedName>
</protein>
<comment type="similarity">
    <text evidence="6">Belongs to the methylenetetrahydrofolate reductase family.</text>
</comment>
<evidence type="ECO:0000313" key="8">
    <source>
        <dbReference type="Proteomes" id="UP000503264"/>
    </source>
</evidence>
<evidence type="ECO:0000313" key="7">
    <source>
        <dbReference type="EMBL" id="QCD45626.1"/>
    </source>
</evidence>
<keyword evidence="5 6" id="KW-0560">Oxidoreductase</keyword>
<dbReference type="Proteomes" id="UP000503264">
    <property type="component" value="Chromosome"/>
</dbReference>
<evidence type="ECO:0000256" key="1">
    <source>
        <dbReference type="ARBA" id="ARBA00001974"/>
    </source>
</evidence>
<dbReference type="Gene3D" id="3.20.20.220">
    <property type="match status" value="1"/>
</dbReference>
<dbReference type="EMBL" id="CP012542">
    <property type="protein sequence ID" value="QCD45626.1"/>
    <property type="molecule type" value="Genomic_DNA"/>
</dbReference>
<accession>A0A6G5QJG8</accession>
<gene>
    <name evidence="7" type="ORF">CMUC_1884</name>
</gene>
<organism evidence="7 8">
    <name type="scientific">Campylobacter mucosalis CCUG 21559</name>
    <dbReference type="NCBI Taxonomy" id="1032067"/>
    <lineage>
        <taxon>Bacteria</taxon>
        <taxon>Pseudomonadati</taxon>
        <taxon>Campylobacterota</taxon>
        <taxon>Epsilonproteobacteria</taxon>
        <taxon>Campylobacterales</taxon>
        <taxon>Campylobacteraceae</taxon>
        <taxon>Campylobacter</taxon>
    </lineage>
</organism>
<comment type="cofactor">
    <cofactor evidence="1 6">
        <name>FAD</name>
        <dbReference type="ChEBI" id="CHEBI:57692"/>
    </cofactor>
</comment>